<feature type="coiled-coil region" evidence="1">
    <location>
        <begin position="392"/>
        <end position="419"/>
    </location>
</feature>
<accession>A8S0M4</accession>
<dbReference type="SMART" id="SM00857">
    <property type="entry name" value="Resolvase"/>
    <property type="match status" value="1"/>
</dbReference>
<dbReference type="InterPro" id="IPR006119">
    <property type="entry name" value="Resolv_N"/>
</dbReference>
<dbReference type="PROSITE" id="PS51737">
    <property type="entry name" value="RECOMBINASE_DNA_BIND"/>
    <property type="match status" value="1"/>
</dbReference>
<dbReference type="EMBL" id="ABCC02000042">
    <property type="protein sequence ID" value="EDP14107.1"/>
    <property type="molecule type" value="Genomic_DNA"/>
</dbReference>
<dbReference type="InterPro" id="IPR036162">
    <property type="entry name" value="Resolvase-like_N_sf"/>
</dbReference>
<dbReference type="PANTHER" id="PTHR30461:SF23">
    <property type="entry name" value="DNA RECOMBINASE-RELATED"/>
    <property type="match status" value="1"/>
</dbReference>
<reference evidence="4 5" key="1">
    <citation type="submission" date="2007-08" db="EMBL/GenBank/DDBJ databases">
        <authorList>
            <person name="Fulton L."/>
            <person name="Clifton S."/>
            <person name="Fulton B."/>
            <person name="Xu J."/>
            <person name="Minx P."/>
            <person name="Pepin K.H."/>
            <person name="Johnson M."/>
            <person name="Thiruvilangam P."/>
            <person name="Bhonagiri V."/>
            <person name="Nash W.E."/>
            <person name="Mardis E.R."/>
            <person name="Wilson R.K."/>
        </authorList>
    </citation>
    <scope>NUCLEOTIDE SEQUENCE [LARGE SCALE GENOMIC DNA]</scope>
    <source>
        <strain evidence="5">ATCC BAA-613 / DSM 15670 / CCUG 46953 / JCM 12243 / WAL 16351</strain>
    </source>
</reference>
<dbReference type="HOGENOM" id="CLU_010686_18_16_9"/>
<dbReference type="SUPFAM" id="SSF53041">
    <property type="entry name" value="Resolvase-like"/>
    <property type="match status" value="1"/>
</dbReference>
<feature type="domain" description="Recombinase" evidence="3">
    <location>
        <begin position="167"/>
        <end position="307"/>
    </location>
</feature>
<dbReference type="Gene3D" id="3.40.50.1390">
    <property type="entry name" value="Resolvase, N-terminal catalytic domain"/>
    <property type="match status" value="1"/>
</dbReference>
<name>A8S0M4_ENTBW</name>
<dbReference type="Proteomes" id="UP000005396">
    <property type="component" value="Unassembled WGS sequence"/>
</dbReference>
<dbReference type="InterPro" id="IPR050639">
    <property type="entry name" value="SSR_resolvase"/>
</dbReference>
<dbReference type="InterPro" id="IPR038109">
    <property type="entry name" value="DNA_bind_recomb_sf"/>
</dbReference>
<sequence>MLDPNGIYFAYLRKSREDREAELHGYGETLKRHQRMLEDLAKYHKIKIAKFYSEVVSGETIASRPQMLAMLDDIESLSPDGVLVVEIERLARGDTRDQGLVLETFKYSGTRIITPMKIYDPTDERDEEYAEFGLFMSRREYKTINRRLRDGKIASFNEGKWTGNKAPFGYERVKLAGEKGFTLKIVPEDADVVRLIFQLFIYGSNASNNIPVGTSKICRILDNLHISPPIGETWQPCTIRQILSNPTYIGKVHMGRRSTQKKTLNGVVKISRPINKNAKIADGLHPAIIDDALFLKAQEKRKANYQKPFFEGIKNPLAGLIYCSVCGKSMYRRPAGKRCKEDMIQCTTHGCPTSASYYHYIEEKLLVSLNKWLEDYRIQVKDISPENYAQQLNLLQSQLNAAQNESETSKKQLSKAMDLLEKDIYSVEMFQQRASELNEKIALSSRSISDLSVKIDSIRTKAVQKEEVIARWERILSLYPQVDDPAVKNALMKELLTRIEYSKPHKGNRQNGGMDQFTLKLFPRL</sequence>
<dbReference type="Gene3D" id="3.90.1750.20">
    <property type="entry name" value="Putative Large Serine Recombinase, Chain B, Domain 2"/>
    <property type="match status" value="1"/>
</dbReference>
<dbReference type="PANTHER" id="PTHR30461">
    <property type="entry name" value="DNA-INVERTASE FROM LAMBDOID PROPHAGE"/>
    <property type="match status" value="1"/>
</dbReference>
<keyword evidence="1" id="KW-0175">Coiled coil</keyword>
<comment type="caution">
    <text evidence="4">The sequence shown here is derived from an EMBL/GenBank/DDBJ whole genome shotgun (WGS) entry which is preliminary data.</text>
</comment>
<organism evidence="4 5">
    <name type="scientific">Enterocloster bolteae (strain ATCC BAA-613 / DSM 15670 / CCUG 46953 / JCM 12243 / WAL 16351)</name>
    <name type="common">Clostridium bolteae</name>
    <dbReference type="NCBI Taxonomy" id="411902"/>
    <lineage>
        <taxon>Bacteria</taxon>
        <taxon>Bacillati</taxon>
        <taxon>Bacillota</taxon>
        <taxon>Clostridia</taxon>
        <taxon>Lachnospirales</taxon>
        <taxon>Lachnospiraceae</taxon>
        <taxon>Enterocloster</taxon>
    </lineage>
</organism>
<evidence type="ECO:0008006" key="6">
    <source>
        <dbReference type="Google" id="ProtNLM"/>
    </source>
</evidence>
<protein>
    <recommendedName>
        <fullName evidence="6">Recombinase family protein</fullName>
    </recommendedName>
</protein>
<evidence type="ECO:0000259" key="2">
    <source>
        <dbReference type="PROSITE" id="PS51736"/>
    </source>
</evidence>
<dbReference type="AlphaFoldDB" id="A8S0M4"/>
<dbReference type="CDD" id="cd00338">
    <property type="entry name" value="Ser_Recombinase"/>
    <property type="match status" value="1"/>
</dbReference>
<dbReference type="Pfam" id="PF00239">
    <property type="entry name" value="Resolvase"/>
    <property type="match status" value="1"/>
</dbReference>
<feature type="domain" description="Resolvase/invertase-type recombinase catalytic" evidence="2">
    <location>
        <begin position="7"/>
        <end position="159"/>
    </location>
</feature>
<dbReference type="eggNOG" id="COG1961">
    <property type="taxonomic scope" value="Bacteria"/>
</dbReference>
<evidence type="ECO:0000259" key="3">
    <source>
        <dbReference type="PROSITE" id="PS51737"/>
    </source>
</evidence>
<evidence type="ECO:0000256" key="1">
    <source>
        <dbReference type="SAM" id="Coils"/>
    </source>
</evidence>
<reference evidence="4 5" key="2">
    <citation type="submission" date="2007-09" db="EMBL/GenBank/DDBJ databases">
        <title>Draft genome sequence of Clostridium bolteae (ATCC BAA-613).</title>
        <authorList>
            <person name="Sudarsanam P."/>
            <person name="Ley R."/>
            <person name="Guruge J."/>
            <person name="Turnbaugh P.J."/>
            <person name="Mahowald M."/>
            <person name="Liep D."/>
            <person name="Gordon J."/>
        </authorList>
    </citation>
    <scope>NUCLEOTIDE SEQUENCE [LARGE SCALE GENOMIC DNA]</scope>
    <source>
        <strain evidence="5">ATCC BAA-613 / DSM 15670 / CCUG 46953 / JCM 12243 / WAL 16351</strain>
    </source>
</reference>
<dbReference type="PROSITE" id="PS51736">
    <property type="entry name" value="RECOMBINASES_3"/>
    <property type="match status" value="1"/>
</dbReference>
<dbReference type="Pfam" id="PF07508">
    <property type="entry name" value="Recombinase"/>
    <property type="match status" value="1"/>
</dbReference>
<proteinExistence type="predicted"/>
<evidence type="ECO:0000313" key="5">
    <source>
        <dbReference type="Proteomes" id="UP000005396"/>
    </source>
</evidence>
<dbReference type="RefSeq" id="WP_002578627.1">
    <property type="nucleotide sequence ID" value="NZ_DS480697.1"/>
</dbReference>
<gene>
    <name evidence="4" type="ORF">CLOBOL_05714</name>
</gene>
<evidence type="ECO:0000313" key="4">
    <source>
        <dbReference type="EMBL" id="EDP14107.1"/>
    </source>
</evidence>
<dbReference type="GO" id="GO:0003677">
    <property type="term" value="F:DNA binding"/>
    <property type="evidence" value="ECO:0007669"/>
    <property type="project" value="InterPro"/>
</dbReference>
<dbReference type="InterPro" id="IPR011109">
    <property type="entry name" value="DNA_bind_recombinase_dom"/>
</dbReference>
<dbReference type="PaxDb" id="411902-CLOBOL_05714"/>
<dbReference type="GO" id="GO:0000150">
    <property type="term" value="F:DNA strand exchange activity"/>
    <property type="evidence" value="ECO:0007669"/>
    <property type="project" value="InterPro"/>
</dbReference>